<evidence type="ECO:0000259" key="4">
    <source>
        <dbReference type="Pfam" id="PF00155"/>
    </source>
</evidence>
<dbReference type="InterPro" id="IPR004839">
    <property type="entry name" value="Aminotransferase_I/II_large"/>
</dbReference>
<evidence type="ECO:0000313" key="5">
    <source>
        <dbReference type="EMBL" id="RUT79783.1"/>
    </source>
</evidence>
<dbReference type="PANTHER" id="PTHR42885">
    <property type="entry name" value="HISTIDINOL-PHOSPHATE AMINOTRANSFERASE-RELATED"/>
    <property type="match status" value="1"/>
</dbReference>
<dbReference type="RefSeq" id="WP_127341922.1">
    <property type="nucleotide sequence ID" value="NZ_RJJX01000001.1"/>
</dbReference>
<dbReference type="Proteomes" id="UP000282985">
    <property type="component" value="Unassembled WGS sequence"/>
</dbReference>
<evidence type="ECO:0000313" key="6">
    <source>
        <dbReference type="Proteomes" id="UP000282985"/>
    </source>
</evidence>
<evidence type="ECO:0000256" key="2">
    <source>
        <dbReference type="ARBA" id="ARBA00022898"/>
    </source>
</evidence>
<dbReference type="Gene3D" id="3.40.640.10">
    <property type="entry name" value="Type I PLP-dependent aspartate aminotransferase-like (Major domain)"/>
    <property type="match status" value="1"/>
</dbReference>
<reference evidence="5 6" key="1">
    <citation type="submission" date="2018-11" db="EMBL/GenBank/DDBJ databases">
        <title>Parancylomarina longa gen. nov., sp. nov., isolated from sediments of southern Okinawa.</title>
        <authorList>
            <person name="Fu T."/>
        </authorList>
    </citation>
    <scope>NUCLEOTIDE SEQUENCE [LARGE SCALE GENOMIC DNA]</scope>
    <source>
        <strain evidence="5 6">T3-2 S1-C</strain>
    </source>
</reference>
<accession>A0A434AYT3</accession>
<dbReference type="AlphaFoldDB" id="A0A434AYT3"/>
<organism evidence="5 6">
    <name type="scientific">Ancylomarina longa</name>
    <dbReference type="NCBI Taxonomy" id="2487017"/>
    <lineage>
        <taxon>Bacteria</taxon>
        <taxon>Pseudomonadati</taxon>
        <taxon>Bacteroidota</taxon>
        <taxon>Bacteroidia</taxon>
        <taxon>Marinilabiliales</taxon>
        <taxon>Marinifilaceae</taxon>
        <taxon>Ancylomarina</taxon>
    </lineage>
</organism>
<comment type="cofactor">
    <cofactor evidence="1 3">
        <name>pyridoxal 5'-phosphate</name>
        <dbReference type="ChEBI" id="CHEBI:597326"/>
    </cofactor>
</comment>
<keyword evidence="3 5" id="KW-0032">Aminotransferase</keyword>
<dbReference type="PANTHER" id="PTHR42885:SF1">
    <property type="entry name" value="THREONINE-PHOSPHATE DECARBOXYLASE"/>
    <property type="match status" value="1"/>
</dbReference>
<dbReference type="Pfam" id="PF00155">
    <property type="entry name" value="Aminotran_1_2"/>
    <property type="match status" value="1"/>
</dbReference>
<dbReference type="InterPro" id="IPR015421">
    <property type="entry name" value="PyrdxlP-dep_Trfase_major"/>
</dbReference>
<dbReference type="InterPro" id="IPR015422">
    <property type="entry name" value="PyrdxlP-dep_Trfase_small"/>
</dbReference>
<comment type="similarity">
    <text evidence="3">Belongs to the class-I pyridoxal-phosphate-dependent aminotransferase family.</text>
</comment>
<keyword evidence="6" id="KW-1185">Reference proteome</keyword>
<keyword evidence="3 5" id="KW-0808">Transferase</keyword>
<protein>
    <recommendedName>
        <fullName evidence="3">Aminotransferase</fullName>
        <ecNumber evidence="3">2.6.1.-</ecNumber>
    </recommendedName>
</protein>
<sequence length="341" mass="38888">MIHGHGDDAYLFTSAIKANFSTNIWYGAPLVGLKQHLFNSWDLIKSYPEASAESLRLELSIDLEVDVEQLIITNGATEAFYLIAQSFKGSKSCIVIPTFSEYEDACKLNEHEISFINWNELEEIKKFPDDLLWICNPNNPTGCILHKTALVNLLKINSDTTFILDEAYIDFTDDISSSIDLINDYKNLIIVKSLTKNFSIPGLRLGYLITNKTLVQKIEFYKAPWTVNSFAIEAGKYLLHHKNELLPSIKDYKSEKKKFTEKLSRISGLKIHNSKTPYFLVELEKSSAFELKKFLISEFGILIRDASNFRGLNSSFIRIATQSAKKNDLLIKALHKWSKLN</sequence>
<feature type="domain" description="Aminotransferase class I/classII large" evidence="4">
    <location>
        <begin position="36"/>
        <end position="334"/>
    </location>
</feature>
<dbReference type="CDD" id="cd00609">
    <property type="entry name" value="AAT_like"/>
    <property type="match status" value="1"/>
</dbReference>
<proteinExistence type="inferred from homology"/>
<dbReference type="GO" id="GO:0030170">
    <property type="term" value="F:pyridoxal phosphate binding"/>
    <property type="evidence" value="ECO:0007669"/>
    <property type="project" value="InterPro"/>
</dbReference>
<dbReference type="GO" id="GO:0008483">
    <property type="term" value="F:transaminase activity"/>
    <property type="evidence" value="ECO:0007669"/>
    <property type="project" value="UniProtKB-KW"/>
</dbReference>
<dbReference type="EC" id="2.6.1.-" evidence="3"/>
<comment type="caution">
    <text evidence="5">The sequence shown here is derived from an EMBL/GenBank/DDBJ whole genome shotgun (WGS) entry which is preliminary data.</text>
</comment>
<name>A0A434AYT3_9BACT</name>
<dbReference type="OrthoDB" id="9813612at2"/>
<dbReference type="EMBL" id="RJJX01000001">
    <property type="protein sequence ID" value="RUT79783.1"/>
    <property type="molecule type" value="Genomic_DNA"/>
</dbReference>
<dbReference type="InterPro" id="IPR015424">
    <property type="entry name" value="PyrdxlP-dep_Trfase"/>
</dbReference>
<evidence type="ECO:0000256" key="1">
    <source>
        <dbReference type="ARBA" id="ARBA00001933"/>
    </source>
</evidence>
<dbReference type="InterPro" id="IPR004838">
    <property type="entry name" value="NHTrfase_class1_PyrdxlP-BS"/>
</dbReference>
<evidence type="ECO:0000256" key="3">
    <source>
        <dbReference type="RuleBase" id="RU000481"/>
    </source>
</evidence>
<gene>
    <name evidence="5" type="ORF">DLK05_00035</name>
</gene>
<keyword evidence="2" id="KW-0663">Pyridoxal phosphate</keyword>
<dbReference type="Gene3D" id="3.90.1150.10">
    <property type="entry name" value="Aspartate Aminotransferase, domain 1"/>
    <property type="match status" value="1"/>
</dbReference>
<dbReference type="SUPFAM" id="SSF53383">
    <property type="entry name" value="PLP-dependent transferases"/>
    <property type="match status" value="1"/>
</dbReference>
<dbReference type="PROSITE" id="PS00105">
    <property type="entry name" value="AA_TRANSFER_CLASS_1"/>
    <property type="match status" value="1"/>
</dbReference>